<dbReference type="RefSeq" id="WP_066436884.1">
    <property type="nucleotide sequence ID" value="NZ_LZRN01000038.1"/>
</dbReference>
<comment type="caution">
    <text evidence="1">The sequence shown here is derived from an EMBL/GenBank/DDBJ whole genome shotgun (WGS) entry which is preliminary data.</text>
</comment>
<dbReference type="GO" id="GO:0003677">
    <property type="term" value="F:DNA binding"/>
    <property type="evidence" value="ECO:0007669"/>
    <property type="project" value="InterPro"/>
</dbReference>
<dbReference type="EMBL" id="QLLQ01000022">
    <property type="protein sequence ID" value="RAJ19213.1"/>
    <property type="molecule type" value="Genomic_DNA"/>
</dbReference>
<organism evidence="1 2">
    <name type="scientific">Gelidibacter algens</name>
    <dbReference type="NCBI Taxonomy" id="49280"/>
    <lineage>
        <taxon>Bacteria</taxon>
        <taxon>Pseudomonadati</taxon>
        <taxon>Bacteroidota</taxon>
        <taxon>Flavobacteriia</taxon>
        <taxon>Flavobacteriales</taxon>
        <taxon>Flavobacteriaceae</taxon>
        <taxon>Gelidibacter</taxon>
    </lineage>
</organism>
<dbReference type="Gene3D" id="1.10.260.40">
    <property type="entry name" value="lambda repressor-like DNA-binding domains"/>
    <property type="match status" value="1"/>
</dbReference>
<sequence length="78" mass="8714">MYHSEEEFIKSYNEIALQADIRKATVSDTFNAKSKSGPNSTTVILIIEAMGYNVSEFANQYDLVTSSDVENFKIAAKK</sequence>
<keyword evidence="2" id="KW-1185">Reference proteome</keyword>
<protein>
    <recommendedName>
        <fullName evidence="3">HTH cro/C1-type domain-containing protein</fullName>
    </recommendedName>
</protein>
<accession>A0A1A7QWT0</accession>
<proteinExistence type="predicted"/>
<dbReference type="OrthoDB" id="1260873at2"/>
<dbReference type="InterPro" id="IPR010982">
    <property type="entry name" value="Lambda_DNA-bd_dom_sf"/>
</dbReference>
<evidence type="ECO:0008006" key="3">
    <source>
        <dbReference type="Google" id="ProtNLM"/>
    </source>
</evidence>
<dbReference type="AlphaFoldDB" id="A0A1A7QWT0"/>
<dbReference type="Proteomes" id="UP000248987">
    <property type="component" value="Unassembled WGS sequence"/>
</dbReference>
<evidence type="ECO:0000313" key="2">
    <source>
        <dbReference type="Proteomes" id="UP000248987"/>
    </source>
</evidence>
<evidence type="ECO:0000313" key="1">
    <source>
        <dbReference type="EMBL" id="RAJ19213.1"/>
    </source>
</evidence>
<name>A0A1A7QWT0_9FLAO</name>
<gene>
    <name evidence="1" type="ORF">LX77_03572</name>
</gene>
<reference evidence="1 2" key="1">
    <citation type="submission" date="2018-06" db="EMBL/GenBank/DDBJ databases">
        <title>Genomic Encyclopedia of Archaeal and Bacterial Type Strains, Phase II (KMG-II): from individual species to whole genera.</title>
        <authorList>
            <person name="Goeker M."/>
        </authorList>
    </citation>
    <scope>NUCLEOTIDE SEQUENCE [LARGE SCALE GENOMIC DNA]</scope>
    <source>
        <strain evidence="1 2">DSM 12408</strain>
    </source>
</reference>